<gene>
    <name evidence="1" type="ORF">QF025_000605</name>
</gene>
<dbReference type="RefSeq" id="WP_310030135.1">
    <property type="nucleotide sequence ID" value="NZ_JAVIZN010000002.1"/>
</dbReference>
<sequence>MINEARITVDDATRQVLDQLDEHLSQVPPWARQLKQDVLDEVGDATRDALAAPARSLARLGETVTSLQKQGAAQIAGLASLSTSLKAVEVHHGKQQSDYEALARQSADLLASNDALGAAAVRQEQAIATLQKHTSAAGEDAVGLRAMAGEQGQRIQTVLAQLLVLVDSAQHQNGQIAEIRDEQARLRSAHEQTSASVQRHGDAVRALGEELELAHRQQDERISRALEALQIIGDQLREQRTVLAQQNDALQSVTQRVERISRPWWKKLF</sequence>
<organism evidence="1 2">
    <name type="scientific">Paraburkholderia graminis</name>
    <dbReference type="NCBI Taxonomy" id="60548"/>
    <lineage>
        <taxon>Bacteria</taxon>
        <taxon>Pseudomonadati</taxon>
        <taxon>Pseudomonadota</taxon>
        <taxon>Betaproteobacteria</taxon>
        <taxon>Burkholderiales</taxon>
        <taxon>Burkholderiaceae</taxon>
        <taxon>Paraburkholderia</taxon>
    </lineage>
</organism>
<evidence type="ECO:0000313" key="2">
    <source>
        <dbReference type="Proteomes" id="UP001245184"/>
    </source>
</evidence>
<dbReference type="Proteomes" id="UP001245184">
    <property type="component" value="Unassembled WGS sequence"/>
</dbReference>
<reference evidence="1 2" key="1">
    <citation type="submission" date="2023-08" db="EMBL/GenBank/DDBJ databases">
        <title>Genome sequencing of plant associated microbes to promote plant fitness in Sorghum bicolor and Oryza sativa.</title>
        <authorList>
            <person name="Coleman-Derr D."/>
        </authorList>
    </citation>
    <scope>NUCLEOTIDE SEQUENCE [LARGE SCALE GENOMIC DNA]</scope>
    <source>
        <strain evidence="1 2">SLBN-33</strain>
    </source>
</reference>
<comment type="caution">
    <text evidence="1">The sequence shown here is derived from an EMBL/GenBank/DDBJ whole genome shotgun (WGS) entry which is preliminary data.</text>
</comment>
<protein>
    <submittedName>
        <fullName evidence="1">Chromosome segregation ATPase</fullName>
    </submittedName>
</protein>
<name>A0ABD5CBF9_9BURK</name>
<dbReference type="EMBL" id="JAVIZN010000002">
    <property type="protein sequence ID" value="MDR6201885.1"/>
    <property type="molecule type" value="Genomic_DNA"/>
</dbReference>
<proteinExistence type="predicted"/>
<accession>A0ABD5CBF9</accession>
<dbReference type="AlphaFoldDB" id="A0ABD5CBF9"/>
<evidence type="ECO:0000313" key="1">
    <source>
        <dbReference type="EMBL" id="MDR6201885.1"/>
    </source>
</evidence>